<dbReference type="Gene3D" id="1.10.10.10">
    <property type="entry name" value="Winged helix-like DNA-binding domain superfamily/Winged helix DNA-binding domain"/>
    <property type="match status" value="1"/>
</dbReference>
<evidence type="ECO:0000259" key="7">
    <source>
        <dbReference type="Pfam" id="PF08100"/>
    </source>
</evidence>
<evidence type="ECO:0000313" key="8">
    <source>
        <dbReference type="EMBL" id="MDR7301977.1"/>
    </source>
</evidence>
<dbReference type="Gene3D" id="1.10.287.1350">
    <property type="match status" value="1"/>
</dbReference>
<organism evidence="8 9">
    <name type="scientific">Haloactinomyces albus</name>
    <dbReference type="NCBI Taxonomy" id="1352928"/>
    <lineage>
        <taxon>Bacteria</taxon>
        <taxon>Bacillati</taxon>
        <taxon>Actinomycetota</taxon>
        <taxon>Actinomycetes</taxon>
        <taxon>Actinopolysporales</taxon>
        <taxon>Actinopolysporaceae</taxon>
        <taxon>Haloactinomyces</taxon>
    </lineage>
</organism>
<feature type="region of interest" description="Disordered" evidence="5">
    <location>
        <begin position="1"/>
        <end position="23"/>
    </location>
</feature>
<dbReference type="CDD" id="cd02440">
    <property type="entry name" value="AdoMet_MTases"/>
    <property type="match status" value="1"/>
</dbReference>
<dbReference type="RefSeq" id="WP_310273089.1">
    <property type="nucleotide sequence ID" value="NZ_JAVDXW010000001.1"/>
</dbReference>
<keyword evidence="9" id="KW-1185">Reference proteome</keyword>
<protein>
    <recommendedName>
        <fullName evidence="10">O-methyltransferase</fullName>
    </recommendedName>
</protein>
<evidence type="ECO:0000256" key="4">
    <source>
        <dbReference type="PIRSR" id="PIRSR005739-1"/>
    </source>
</evidence>
<evidence type="ECO:0008006" key="10">
    <source>
        <dbReference type="Google" id="ProtNLM"/>
    </source>
</evidence>
<feature type="active site" description="Proton acceptor" evidence="4">
    <location>
        <position position="269"/>
    </location>
</feature>
<dbReference type="Proteomes" id="UP001180845">
    <property type="component" value="Unassembled WGS sequence"/>
</dbReference>
<keyword evidence="3" id="KW-0949">S-adenosyl-L-methionine</keyword>
<dbReference type="EMBL" id="JAVDXW010000001">
    <property type="protein sequence ID" value="MDR7301977.1"/>
    <property type="molecule type" value="Genomic_DNA"/>
</dbReference>
<dbReference type="Pfam" id="PF00891">
    <property type="entry name" value="Methyltransf_2"/>
    <property type="match status" value="1"/>
</dbReference>
<feature type="domain" description="O-methyltransferase C-terminal" evidence="6">
    <location>
        <begin position="135"/>
        <end position="339"/>
    </location>
</feature>
<evidence type="ECO:0000256" key="3">
    <source>
        <dbReference type="ARBA" id="ARBA00022691"/>
    </source>
</evidence>
<dbReference type="PANTHER" id="PTHR43712:SF2">
    <property type="entry name" value="O-METHYLTRANSFERASE CICE"/>
    <property type="match status" value="1"/>
</dbReference>
<sequence>MSVTSESADHAQLRSDSDEKGDAATTVKFSEIAPLMQLADMMAPVAVRTAATLALADHIAAGTTHLRELAAASDSNPDALRRLLRYLIARGVFAEPETDRYALTDMAGLLLRDHPARLRDRFDLNGPVGRGDLSFIHLLDSIRTGGPSFERMYGQPFWEDLDSDPDRVARFAEMMAANSADSGIESEYEWSEFEHVVDVGGGTGTLVAQVLRANPHMRGTIVDLPATAEGARDVLTRAGLSERCDVVGANFFEPLPSGGDVYVLCKILHDWDDANAVAILRRCAEAAGTAGRVLISEMVLNGGANDRQFTYLDLHMLVYFGGKERTLDEYAQLAAEAGMTTKRVGNGKWGASLLECTPK</sequence>
<dbReference type="Gene3D" id="3.40.50.150">
    <property type="entry name" value="Vaccinia Virus protein VP39"/>
    <property type="match status" value="1"/>
</dbReference>
<dbReference type="PROSITE" id="PS51683">
    <property type="entry name" value="SAM_OMT_II"/>
    <property type="match status" value="1"/>
</dbReference>
<dbReference type="InterPro" id="IPR012967">
    <property type="entry name" value="COMT_dimerisation"/>
</dbReference>
<keyword evidence="1" id="KW-0489">Methyltransferase</keyword>
<dbReference type="GO" id="GO:0032259">
    <property type="term" value="P:methylation"/>
    <property type="evidence" value="ECO:0007669"/>
    <property type="project" value="UniProtKB-KW"/>
</dbReference>
<dbReference type="AlphaFoldDB" id="A0AAE4CNF2"/>
<dbReference type="PIRSF" id="PIRSF005739">
    <property type="entry name" value="O-mtase"/>
    <property type="match status" value="1"/>
</dbReference>
<dbReference type="InterPro" id="IPR001077">
    <property type="entry name" value="COMT_C"/>
</dbReference>
<dbReference type="GO" id="GO:0046983">
    <property type="term" value="F:protein dimerization activity"/>
    <property type="evidence" value="ECO:0007669"/>
    <property type="project" value="InterPro"/>
</dbReference>
<proteinExistence type="predicted"/>
<feature type="domain" description="O-methyltransferase dimerisation" evidence="7">
    <location>
        <begin position="37"/>
        <end position="112"/>
    </location>
</feature>
<evidence type="ECO:0000313" key="9">
    <source>
        <dbReference type="Proteomes" id="UP001180845"/>
    </source>
</evidence>
<dbReference type="GO" id="GO:0008171">
    <property type="term" value="F:O-methyltransferase activity"/>
    <property type="evidence" value="ECO:0007669"/>
    <property type="project" value="InterPro"/>
</dbReference>
<evidence type="ECO:0000256" key="5">
    <source>
        <dbReference type="SAM" id="MobiDB-lite"/>
    </source>
</evidence>
<comment type="caution">
    <text evidence="8">The sequence shown here is derived from an EMBL/GenBank/DDBJ whole genome shotgun (WGS) entry which is preliminary data.</text>
</comment>
<evidence type="ECO:0000256" key="2">
    <source>
        <dbReference type="ARBA" id="ARBA00022679"/>
    </source>
</evidence>
<dbReference type="SUPFAM" id="SSF53335">
    <property type="entry name" value="S-adenosyl-L-methionine-dependent methyltransferases"/>
    <property type="match status" value="1"/>
</dbReference>
<reference evidence="8" key="1">
    <citation type="submission" date="2023-07" db="EMBL/GenBank/DDBJ databases">
        <title>Sequencing the genomes of 1000 actinobacteria strains.</title>
        <authorList>
            <person name="Klenk H.-P."/>
        </authorList>
    </citation>
    <scope>NUCLEOTIDE SEQUENCE</scope>
    <source>
        <strain evidence="8">DSM 45977</strain>
    </source>
</reference>
<evidence type="ECO:0000256" key="1">
    <source>
        <dbReference type="ARBA" id="ARBA00022603"/>
    </source>
</evidence>
<dbReference type="SUPFAM" id="SSF46785">
    <property type="entry name" value="Winged helix' DNA-binding domain"/>
    <property type="match status" value="1"/>
</dbReference>
<evidence type="ECO:0000259" key="6">
    <source>
        <dbReference type="Pfam" id="PF00891"/>
    </source>
</evidence>
<dbReference type="Pfam" id="PF08100">
    <property type="entry name" value="Dimerisation"/>
    <property type="match status" value="1"/>
</dbReference>
<keyword evidence="2" id="KW-0808">Transferase</keyword>
<accession>A0AAE4CNF2</accession>
<feature type="compositionally biased region" description="Basic and acidic residues" evidence="5">
    <location>
        <begin position="7"/>
        <end position="22"/>
    </location>
</feature>
<dbReference type="InterPro" id="IPR029063">
    <property type="entry name" value="SAM-dependent_MTases_sf"/>
</dbReference>
<dbReference type="InterPro" id="IPR036388">
    <property type="entry name" value="WH-like_DNA-bd_sf"/>
</dbReference>
<dbReference type="PANTHER" id="PTHR43712">
    <property type="entry name" value="PUTATIVE (AFU_ORTHOLOGUE AFUA_4G14580)-RELATED"/>
    <property type="match status" value="1"/>
</dbReference>
<gene>
    <name evidence="8" type="ORF">JOF55_002158</name>
</gene>
<dbReference type="InterPro" id="IPR016461">
    <property type="entry name" value="COMT-like"/>
</dbReference>
<name>A0AAE4CNF2_9ACTN</name>
<dbReference type="InterPro" id="IPR036390">
    <property type="entry name" value="WH_DNA-bd_sf"/>
</dbReference>